<dbReference type="HOGENOM" id="CLU_3211642_0_0_9"/>
<protein>
    <submittedName>
        <fullName evidence="1">Uncharacterized protein</fullName>
    </submittedName>
</protein>
<comment type="caution">
    <text evidence="1">The sequence shown here is derived from an EMBL/GenBank/DDBJ whole genome shotgun (WGS) entry which is preliminary data.</text>
</comment>
<dbReference type="AlphaFoldDB" id="B0P6X7"/>
<accession>B0P6X7</accession>
<evidence type="ECO:0000313" key="2">
    <source>
        <dbReference type="Proteomes" id="UP000003803"/>
    </source>
</evidence>
<proteinExistence type="predicted"/>
<reference evidence="1" key="1">
    <citation type="submission" date="2007-11" db="EMBL/GenBank/DDBJ databases">
        <authorList>
            <person name="Fulton L."/>
            <person name="Clifton S."/>
            <person name="Fulton B."/>
            <person name="Xu J."/>
            <person name="Minx P."/>
            <person name="Pepin K.H."/>
            <person name="Johnson M."/>
            <person name="Thiruvilangam P."/>
            <person name="Bhonagiri V."/>
            <person name="Nash W.E."/>
            <person name="Mardis E.R."/>
            <person name="Wilson R.K."/>
        </authorList>
    </citation>
    <scope>NUCLEOTIDE SEQUENCE [LARGE SCALE GENOMIC DNA]</scope>
    <source>
        <strain evidence="1">DSM 17241</strain>
    </source>
</reference>
<dbReference type="Proteomes" id="UP000003803">
    <property type="component" value="Unassembled WGS sequence"/>
</dbReference>
<organism evidence="1 2">
    <name type="scientific">Anaerotruncus colihominis DSM 17241</name>
    <dbReference type="NCBI Taxonomy" id="445972"/>
    <lineage>
        <taxon>Bacteria</taxon>
        <taxon>Bacillati</taxon>
        <taxon>Bacillota</taxon>
        <taxon>Clostridia</taxon>
        <taxon>Eubacteriales</taxon>
        <taxon>Oscillospiraceae</taxon>
        <taxon>Anaerotruncus</taxon>
    </lineage>
</organism>
<dbReference type="EMBL" id="ABGD02000005">
    <property type="protein sequence ID" value="EDS12952.1"/>
    <property type="molecule type" value="Genomic_DNA"/>
</dbReference>
<name>B0P6X7_9FIRM</name>
<reference evidence="1" key="2">
    <citation type="submission" date="2013-09" db="EMBL/GenBank/DDBJ databases">
        <title>Draft genome sequence of Anaerotruncus colihominis(DSM 17241).</title>
        <authorList>
            <person name="Sudarsanam P."/>
            <person name="Ley R."/>
            <person name="Guruge J."/>
            <person name="Turnbaugh P.J."/>
            <person name="Mahowald M."/>
            <person name="Liep D."/>
            <person name="Gordon J."/>
        </authorList>
    </citation>
    <scope>NUCLEOTIDE SEQUENCE</scope>
    <source>
        <strain evidence="1">DSM 17241</strain>
    </source>
</reference>
<keyword evidence="2" id="KW-1185">Reference proteome</keyword>
<evidence type="ECO:0000313" key="1">
    <source>
        <dbReference type="EMBL" id="EDS12952.1"/>
    </source>
</evidence>
<gene>
    <name evidence="1" type="ORF">ANACOL_00505</name>
</gene>
<sequence>MGFCGCSDFNSGVKIKSISQKEGATAEKLVYNKNTDESDQQGSF</sequence>